<protein>
    <submittedName>
        <fullName evidence="3">Putative secreted protein</fullName>
    </submittedName>
</protein>
<feature type="region of interest" description="Disordered" evidence="1">
    <location>
        <begin position="20"/>
        <end position="85"/>
    </location>
</feature>
<evidence type="ECO:0000313" key="3">
    <source>
        <dbReference type="EMBL" id="MXU85188.1"/>
    </source>
</evidence>
<accession>A0A6B0U0V3</accession>
<dbReference type="AlphaFoldDB" id="A0A6B0U0V3"/>
<feature type="compositionally biased region" description="Polar residues" evidence="1">
    <location>
        <begin position="22"/>
        <end position="35"/>
    </location>
</feature>
<reference evidence="3" key="1">
    <citation type="submission" date="2019-12" db="EMBL/GenBank/DDBJ databases">
        <title>An insight into the sialome of adult female Ixodes ricinus ticks feeding for 6 days.</title>
        <authorList>
            <person name="Perner J."/>
            <person name="Ribeiro J.M.C."/>
        </authorList>
    </citation>
    <scope>NUCLEOTIDE SEQUENCE</scope>
    <source>
        <strain evidence="3">Semi-engorged</strain>
        <tissue evidence="3">Salivary glands</tissue>
    </source>
</reference>
<evidence type="ECO:0000256" key="2">
    <source>
        <dbReference type="SAM" id="SignalP"/>
    </source>
</evidence>
<feature type="chain" id="PRO_5025392569" evidence="2">
    <location>
        <begin position="19"/>
        <end position="85"/>
    </location>
</feature>
<name>A0A6B0U0V3_IXORI</name>
<feature type="compositionally biased region" description="Polar residues" evidence="1">
    <location>
        <begin position="60"/>
        <end position="70"/>
    </location>
</feature>
<organism evidence="3">
    <name type="scientific">Ixodes ricinus</name>
    <name type="common">Common tick</name>
    <name type="synonym">Acarus ricinus</name>
    <dbReference type="NCBI Taxonomy" id="34613"/>
    <lineage>
        <taxon>Eukaryota</taxon>
        <taxon>Metazoa</taxon>
        <taxon>Ecdysozoa</taxon>
        <taxon>Arthropoda</taxon>
        <taxon>Chelicerata</taxon>
        <taxon>Arachnida</taxon>
        <taxon>Acari</taxon>
        <taxon>Parasitiformes</taxon>
        <taxon>Ixodida</taxon>
        <taxon>Ixodoidea</taxon>
        <taxon>Ixodidae</taxon>
        <taxon>Ixodinae</taxon>
        <taxon>Ixodes</taxon>
    </lineage>
</organism>
<keyword evidence="2" id="KW-0732">Signal</keyword>
<sequence>MFKLKFFILFVLAGLCFGDPSGSETGDASNSESGTSSGGQGVSLVGDQSSDSEGKEKQTDSNGQDSGDQLENTKPETQDRGSSRP</sequence>
<evidence type="ECO:0000256" key="1">
    <source>
        <dbReference type="SAM" id="MobiDB-lite"/>
    </source>
</evidence>
<feature type="signal peptide" evidence="2">
    <location>
        <begin position="1"/>
        <end position="18"/>
    </location>
</feature>
<feature type="compositionally biased region" description="Basic and acidic residues" evidence="1">
    <location>
        <begin position="71"/>
        <end position="85"/>
    </location>
</feature>
<dbReference type="EMBL" id="GIFC01003105">
    <property type="protein sequence ID" value="MXU85188.1"/>
    <property type="molecule type" value="Transcribed_RNA"/>
</dbReference>
<proteinExistence type="predicted"/>